<evidence type="ECO:0000256" key="2">
    <source>
        <dbReference type="ARBA" id="ARBA00022737"/>
    </source>
</evidence>
<organism evidence="5 6">
    <name type="scientific">Piromyces finnis</name>
    <dbReference type="NCBI Taxonomy" id="1754191"/>
    <lineage>
        <taxon>Eukaryota</taxon>
        <taxon>Fungi</taxon>
        <taxon>Fungi incertae sedis</taxon>
        <taxon>Chytridiomycota</taxon>
        <taxon>Chytridiomycota incertae sedis</taxon>
        <taxon>Neocallimastigomycetes</taxon>
        <taxon>Neocallimastigales</taxon>
        <taxon>Neocallimastigaceae</taxon>
        <taxon>Piromyces</taxon>
    </lineage>
</organism>
<feature type="repeat" description="WD" evidence="3">
    <location>
        <begin position="364"/>
        <end position="395"/>
    </location>
</feature>
<dbReference type="Gene3D" id="2.130.10.10">
    <property type="entry name" value="YVTN repeat-like/Quinoprotein amine dehydrogenase"/>
    <property type="match status" value="1"/>
</dbReference>
<keyword evidence="1 3" id="KW-0853">WD repeat</keyword>
<dbReference type="InterPro" id="IPR015943">
    <property type="entry name" value="WD40/YVTN_repeat-like_dom_sf"/>
</dbReference>
<accession>A0A1Y1VLV4</accession>
<keyword evidence="6" id="KW-1185">Reference proteome</keyword>
<name>A0A1Y1VLV4_9FUNG</name>
<evidence type="ECO:0000256" key="4">
    <source>
        <dbReference type="SAM" id="MobiDB-lite"/>
    </source>
</evidence>
<dbReference type="GO" id="GO:0051286">
    <property type="term" value="C:cell tip"/>
    <property type="evidence" value="ECO:0007669"/>
    <property type="project" value="TreeGrafter"/>
</dbReference>
<dbReference type="PANTHER" id="PTHR14107:SF16">
    <property type="entry name" value="AT02583P"/>
    <property type="match status" value="1"/>
</dbReference>
<dbReference type="GO" id="GO:0045013">
    <property type="term" value="P:carbon catabolite repression of transcription"/>
    <property type="evidence" value="ECO:0007669"/>
    <property type="project" value="TreeGrafter"/>
</dbReference>
<evidence type="ECO:0000256" key="1">
    <source>
        <dbReference type="ARBA" id="ARBA00022574"/>
    </source>
</evidence>
<reference evidence="5 6" key="2">
    <citation type="submission" date="2016-08" db="EMBL/GenBank/DDBJ databases">
        <title>Pervasive Adenine N6-methylation of Active Genes in Fungi.</title>
        <authorList>
            <consortium name="DOE Joint Genome Institute"/>
            <person name="Mondo S.J."/>
            <person name="Dannebaum R.O."/>
            <person name="Kuo R.C."/>
            <person name="Labutti K."/>
            <person name="Haridas S."/>
            <person name="Kuo A."/>
            <person name="Salamov A."/>
            <person name="Ahrendt S.R."/>
            <person name="Lipzen A."/>
            <person name="Sullivan W."/>
            <person name="Andreopoulos W.B."/>
            <person name="Clum A."/>
            <person name="Lindquist E."/>
            <person name="Daum C."/>
            <person name="Ramamoorthy G.K."/>
            <person name="Gryganskyi A."/>
            <person name="Culley D."/>
            <person name="Magnuson J.K."/>
            <person name="James T.Y."/>
            <person name="O'Malley M.A."/>
            <person name="Stajich J.E."/>
            <person name="Spatafora J.W."/>
            <person name="Visel A."/>
            <person name="Grigoriev I.V."/>
        </authorList>
    </citation>
    <scope>NUCLEOTIDE SEQUENCE [LARGE SCALE GENOMIC DNA]</scope>
    <source>
        <strain evidence="6">finn</strain>
    </source>
</reference>
<gene>
    <name evidence="5" type="ORF">BCR36DRAFT_316046</name>
</gene>
<dbReference type="Pfam" id="PF00400">
    <property type="entry name" value="WD40"/>
    <property type="match status" value="2"/>
</dbReference>
<dbReference type="SMART" id="SM00320">
    <property type="entry name" value="WD40"/>
    <property type="match status" value="5"/>
</dbReference>
<reference evidence="5 6" key="1">
    <citation type="submission" date="2016-08" db="EMBL/GenBank/DDBJ databases">
        <title>Genomes of anaerobic fungi encode conserved fungal cellulosomes for biomass hydrolysis.</title>
        <authorList>
            <consortium name="DOE Joint Genome Institute"/>
            <person name="Haitjema C.H."/>
            <person name="Gilmore S.P."/>
            <person name="Henske J.K."/>
            <person name="Solomon K.V."/>
            <person name="De Groot R."/>
            <person name="Kuo A."/>
            <person name="Mondo S.J."/>
            <person name="Salamov A.A."/>
            <person name="Labutti K."/>
            <person name="Zhao Z."/>
            <person name="Chiniquy J."/>
            <person name="Barry K."/>
            <person name="Brewer H.M."/>
            <person name="Purvine S.O."/>
            <person name="Wright A.T."/>
            <person name="Boxma B."/>
            <person name="Van Alen T."/>
            <person name="Hackstein J.H."/>
            <person name="Baker S.E."/>
            <person name="Grigoriev I.V."/>
            <person name="O'Malley M.A."/>
        </authorList>
    </citation>
    <scope>NUCLEOTIDE SEQUENCE [LARGE SCALE GENOMIC DNA]</scope>
    <source>
        <strain evidence="6">finn</strain>
    </source>
</reference>
<comment type="caution">
    <text evidence="5">The sequence shown here is derived from an EMBL/GenBank/DDBJ whole genome shotgun (WGS) entry which is preliminary data.</text>
</comment>
<dbReference type="OrthoDB" id="3367at2759"/>
<dbReference type="InterPro" id="IPR051362">
    <property type="entry name" value="WD_repeat_creC_regulators"/>
</dbReference>
<dbReference type="PANTHER" id="PTHR14107">
    <property type="entry name" value="WD REPEAT PROTEIN"/>
    <property type="match status" value="1"/>
</dbReference>
<dbReference type="InterPro" id="IPR001680">
    <property type="entry name" value="WD40_rpt"/>
</dbReference>
<feature type="compositionally biased region" description="Polar residues" evidence="4">
    <location>
        <begin position="102"/>
        <end position="124"/>
    </location>
</feature>
<dbReference type="GO" id="GO:0032153">
    <property type="term" value="C:cell division site"/>
    <property type="evidence" value="ECO:0007669"/>
    <property type="project" value="TreeGrafter"/>
</dbReference>
<dbReference type="SUPFAM" id="SSF50978">
    <property type="entry name" value="WD40 repeat-like"/>
    <property type="match status" value="1"/>
</dbReference>
<dbReference type="PROSITE" id="PS50082">
    <property type="entry name" value="WD_REPEATS_2"/>
    <property type="match status" value="1"/>
</dbReference>
<dbReference type="AlphaFoldDB" id="A0A1Y1VLV4"/>
<dbReference type="EMBL" id="MCFH01000002">
    <property type="protein sequence ID" value="ORX59915.1"/>
    <property type="molecule type" value="Genomic_DNA"/>
</dbReference>
<evidence type="ECO:0000313" key="6">
    <source>
        <dbReference type="Proteomes" id="UP000193719"/>
    </source>
</evidence>
<protein>
    <submittedName>
        <fullName evidence="5">WD40 repeat-like protein</fullName>
    </submittedName>
</protein>
<feature type="compositionally biased region" description="Basic residues" evidence="4">
    <location>
        <begin position="81"/>
        <end position="92"/>
    </location>
</feature>
<evidence type="ECO:0000256" key="3">
    <source>
        <dbReference type="PROSITE-ProRule" id="PRU00221"/>
    </source>
</evidence>
<proteinExistence type="predicted"/>
<dbReference type="InterPro" id="IPR036322">
    <property type="entry name" value="WD40_repeat_dom_sf"/>
</dbReference>
<sequence length="526" mass="59715">MKSARSSSSSIQQLVRKDVVNSFHGLNGNNYQLNDEIQFDIQPHQYYLPSFSLITVDSSSNDLIVNQVEDVYKLRENFKKPKEKRKPKNKKSRPYDADSVEIRNSSSESLNKKNFGQDDSTQGDTKFIEIPCSEAKPKNAKPRPQKSTIKDNFVLKIVANDKLAKILTSKINKPNNEYLFFSIGLSFFLVDYNLKPKTTLSCICFNEAFPVCHDVNLVTKDISSVDVVIGFNTGDIILYNPISGKYTRYNRNGCLNRASCTAIKWIPESENEFIAAFNNGVVMVFDKDKEDTTPFNPPDVPVNYNNFFSYKYLSETNPNQWWKVSDKKITACSFSPELDHIAITSMDGTLKIIDYSSNQLCDIYHSYFGGMLCVDWSPDGKFIVTGGQDDLVSVWAYKGNIVARCQGHSSWINSIMFDKTNSINRCYRFGSVGEDAKLLLWEFSVNTIPRPRSKSFRKSKVDLEKTIVSVDHEVLPRNEVSNVIPLVSKSIYDSAICELDIKENMIITCCNSGIIKVWEREKSSEA</sequence>
<dbReference type="PROSITE" id="PS50294">
    <property type="entry name" value="WD_REPEATS_REGION"/>
    <property type="match status" value="1"/>
</dbReference>
<feature type="region of interest" description="Disordered" evidence="4">
    <location>
        <begin position="79"/>
        <end position="124"/>
    </location>
</feature>
<dbReference type="STRING" id="1754191.A0A1Y1VLV4"/>
<dbReference type="Proteomes" id="UP000193719">
    <property type="component" value="Unassembled WGS sequence"/>
</dbReference>
<keyword evidence="2" id="KW-0677">Repeat</keyword>
<evidence type="ECO:0000313" key="5">
    <source>
        <dbReference type="EMBL" id="ORX59915.1"/>
    </source>
</evidence>
<dbReference type="GO" id="GO:0005634">
    <property type="term" value="C:nucleus"/>
    <property type="evidence" value="ECO:0007669"/>
    <property type="project" value="TreeGrafter"/>
</dbReference>